<evidence type="ECO:0000313" key="2">
    <source>
        <dbReference type="Proteomes" id="UP000287394"/>
    </source>
</evidence>
<gene>
    <name evidence="1" type="ORF">CCAX7_62240</name>
</gene>
<dbReference type="KEGG" id="ccot:CCAX7_62240"/>
<evidence type="ECO:0000313" key="1">
    <source>
        <dbReference type="EMBL" id="BDI34173.1"/>
    </source>
</evidence>
<protein>
    <submittedName>
        <fullName evidence="1">Uncharacterized protein</fullName>
    </submittedName>
</protein>
<proteinExistence type="predicted"/>
<sequence length="76" mass="8534">MFREENGSQGTIWLSFLSLIKSPYFWRGWLRTEPLSVPSSFEHAGFERRRISAAAEAQHFGRARHAVSKAGILAGA</sequence>
<accession>A0A402CWG2</accession>
<name>A0A402CWG2_9BACT</name>
<dbReference type="EMBL" id="AP025739">
    <property type="protein sequence ID" value="BDI34173.1"/>
    <property type="molecule type" value="Genomic_DNA"/>
</dbReference>
<dbReference type="Proteomes" id="UP000287394">
    <property type="component" value="Chromosome"/>
</dbReference>
<dbReference type="AlphaFoldDB" id="A0A402CWG2"/>
<reference evidence="1 2" key="1">
    <citation type="journal article" date="2019" name="Int. J. Syst. Evol. Microbiol.">
        <title>Capsulimonas corticalis gen. nov., sp. nov., an aerobic capsulated bacterium, of a novel bacterial order, Capsulimonadales ord. nov., of the class Armatimonadia of the phylum Armatimonadetes.</title>
        <authorList>
            <person name="Li J."/>
            <person name="Kudo C."/>
            <person name="Tonouchi A."/>
        </authorList>
    </citation>
    <scope>NUCLEOTIDE SEQUENCE [LARGE SCALE GENOMIC DNA]</scope>
    <source>
        <strain evidence="1 2">AX-7</strain>
    </source>
</reference>
<keyword evidence="2" id="KW-1185">Reference proteome</keyword>
<organism evidence="1 2">
    <name type="scientific">Capsulimonas corticalis</name>
    <dbReference type="NCBI Taxonomy" id="2219043"/>
    <lineage>
        <taxon>Bacteria</taxon>
        <taxon>Bacillati</taxon>
        <taxon>Armatimonadota</taxon>
        <taxon>Armatimonadia</taxon>
        <taxon>Capsulimonadales</taxon>
        <taxon>Capsulimonadaceae</taxon>
        <taxon>Capsulimonas</taxon>
    </lineage>
</organism>